<dbReference type="Proteomes" id="UP001153555">
    <property type="component" value="Unassembled WGS sequence"/>
</dbReference>
<gene>
    <name evidence="2" type="ORF">SHERM_28546</name>
</gene>
<keyword evidence="3" id="KW-1185">Reference proteome</keyword>
<dbReference type="Gene3D" id="1.10.10.60">
    <property type="entry name" value="Homeodomain-like"/>
    <property type="match status" value="1"/>
</dbReference>
<name>A0A9N7RJG1_STRHE</name>
<dbReference type="AlphaFoldDB" id="A0A9N7RJG1"/>
<evidence type="ECO:0000313" key="2">
    <source>
        <dbReference type="EMBL" id="CAA0833279.1"/>
    </source>
</evidence>
<dbReference type="Pfam" id="PF12579">
    <property type="entry name" value="DUF3755"/>
    <property type="match status" value="1"/>
</dbReference>
<evidence type="ECO:0000256" key="1">
    <source>
        <dbReference type="SAM" id="MobiDB-lite"/>
    </source>
</evidence>
<dbReference type="InterPro" id="IPR001005">
    <property type="entry name" value="SANT/Myb"/>
</dbReference>
<dbReference type="InterPro" id="IPR022228">
    <property type="entry name" value="DUF3755"/>
</dbReference>
<proteinExistence type="predicted"/>
<feature type="compositionally biased region" description="Basic and acidic residues" evidence="1">
    <location>
        <begin position="304"/>
        <end position="313"/>
    </location>
</feature>
<evidence type="ECO:0008006" key="4">
    <source>
        <dbReference type="Google" id="ProtNLM"/>
    </source>
</evidence>
<accession>A0A9N7RJG1</accession>
<dbReference type="PANTHER" id="PTHR14000:SF45">
    <property type="entry name" value="FINGER CCCH DOMAIN PROTEIN, PUTATIVE (DUF3755)-RELATED"/>
    <property type="match status" value="1"/>
</dbReference>
<feature type="region of interest" description="Disordered" evidence="1">
    <location>
        <begin position="304"/>
        <end position="323"/>
    </location>
</feature>
<sequence length="323" mass="37236">MDWTHEEQAILEEGLCKYSSETSIVRYAKIAVLLKNKTVRDVALRCRWMTKKDICKRRKEDFNARKIKDRKEKVIESFAKPSRLGIQPGLSHAPGMVSNFNDDIISYNDVNGATHQLLQQNAWAFKQISTNLATHQMHENICLLSQARDNIFKILSNLNEMGPTMKRMPPLPQVFKISGIVFTFEGTKNHIRLGEIFALRHFHGEVDALVPEISIKFSLSHRTYTTFYAPLLMKSERNSYWSLTQKTPTNRVPYFICYTSEVLAENDQKYENGTTSAKYSEKADVYNFEMICFKLLMGKVPSEDAHLQGEKTRPSRRPPNQSC</sequence>
<dbReference type="InterPro" id="IPR009057">
    <property type="entry name" value="Homeodomain-like_sf"/>
</dbReference>
<dbReference type="EMBL" id="CACSLK010027838">
    <property type="protein sequence ID" value="CAA0833279.1"/>
    <property type="molecule type" value="Genomic_DNA"/>
</dbReference>
<evidence type="ECO:0000313" key="3">
    <source>
        <dbReference type="Proteomes" id="UP001153555"/>
    </source>
</evidence>
<dbReference type="SUPFAM" id="SSF46689">
    <property type="entry name" value="Homeodomain-like"/>
    <property type="match status" value="1"/>
</dbReference>
<protein>
    <recommendedName>
        <fullName evidence="4">Myb-like domain-containing protein</fullName>
    </recommendedName>
</protein>
<comment type="caution">
    <text evidence="2">The sequence shown here is derived from an EMBL/GenBank/DDBJ whole genome shotgun (WGS) entry which is preliminary data.</text>
</comment>
<reference evidence="2" key="1">
    <citation type="submission" date="2019-12" db="EMBL/GenBank/DDBJ databases">
        <authorList>
            <person name="Scholes J."/>
        </authorList>
    </citation>
    <scope>NUCLEOTIDE SEQUENCE</scope>
</reference>
<dbReference type="PANTHER" id="PTHR14000">
    <property type="entry name" value="FINGER CCCH DOMAIN PROTEIN, PUTATIVE (DUF3755)-RELATED"/>
    <property type="match status" value="1"/>
</dbReference>
<dbReference type="CDD" id="cd00167">
    <property type="entry name" value="SANT"/>
    <property type="match status" value="1"/>
</dbReference>
<dbReference type="OrthoDB" id="19768at2759"/>
<organism evidence="2 3">
    <name type="scientific">Striga hermonthica</name>
    <name type="common">Purple witchweed</name>
    <name type="synonym">Buchnera hermonthica</name>
    <dbReference type="NCBI Taxonomy" id="68872"/>
    <lineage>
        <taxon>Eukaryota</taxon>
        <taxon>Viridiplantae</taxon>
        <taxon>Streptophyta</taxon>
        <taxon>Embryophyta</taxon>
        <taxon>Tracheophyta</taxon>
        <taxon>Spermatophyta</taxon>
        <taxon>Magnoliopsida</taxon>
        <taxon>eudicotyledons</taxon>
        <taxon>Gunneridae</taxon>
        <taxon>Pentapetalae</taxon>
        <taxon>asterids</taxon>
        <taxon>lamiids</taxon>
        <taxon>Lamiales</taxon>
        <taxon>Orobanchaceae</taxon>
        <taxon>Buchnereae</taxon>
        <taxon>Striga</taxon>
    </lineage>
</organism>